<feature type="domain" description="Calcineurin-like phosphoesterase" evidence="4">
    <location>
        <begin position="157"/>
        <end position="337"/>
    </location>
</feature>
<reference evidence="5 6" key="1">
    <citation type="journal article" date="2018" name="Nat. Biotechnol.">
        <title>A standardized bacterial taxonomy based on genome phylogeny substantially revises the tree of life.</title>
        <authorList>
            <person name="Parks D.H."/>
            <person name="Chuvochina M."/>
            <person name="Waite D.W."/>
            <person name="Rinke C."/>
            <person name="Skarshewski A."/>
            <person name="Chaumeil P.A."/>
            <person name="Hugenholtz P."/>
        </authorList>
    </citation>
    <scope>NUCLEOTIDE SEQUENCE [LARGE SCALE GENOMIC DNA]</scope>
    <source>
        <strain evidence="5">UBA9359</strain>
    </source>
</reference>
<keyword evidence="3" id="KW-0472">Membrane</keyword>
<sequence>MRWLLFIAFYLLIDIYAYQALRSLNRSWWVGGIYFVISLVVIGNFIYQWQSSGGGFFSAIGFAFGIVLAFLLAKLVIVLFMFGEDIVRFFIGIFHAVSDSGYKAPGRRKFVSQIALGLATIPFVSVLYGMFKGKYDFRVLNYTLYFEDLPSAFDGYRIGQISDVHSGSFDNHEKVAYGVDLLNKQGTDVVFFTGDLVNNKATEMEDWKSLFSTVKAKDGVYSILGNHDYGDYVNWNSAEEKENNLDRLKATHAEMGWDLLLNEHRYVEKNGEKIAIVGVENWGGGHFKKAGDLDLAGKNVAADDFKILLSHDPSHWQEKVKQNDKFYHLTLSGHTHGMQFGIEIPGFLKWSPAKYRYKNWAGIYKENNKYINVNRGFGYLAFPGRVGIWPEISVIELRKGSAPA</sequence>
<accession>A0A3D5J4K0</accession>
<dbReference type="GO" id="GO:0016020">
    <property type="term" value="C:membrane"/>
    <property type="evidence" value="ECO:0007669"/>
    <property type="project" value="GOC"/>
</dbReference>
<feature type="transmembrane region" description="Helical" evidence="3">
    <location>
        <begin position="110"/>
        <end position="131"/>
    </location>
</feature>
<dbReference type="Gene3D" id="3.60.21.10">
    <property type="match status" value="1"/>
</dbReference>
<dbReference type="RefSeq" id="WP_013070031.1">
    <property type="nucleotide sequence ID" value="NZ_CAJXAW010000102.1"/>
</dbReference>
<dbReference type="PANTHER" id="PTHR31302">
    <property type="entry name" value="TRANSMEMBRANE PROTEIN WITH METALLOPHOSPHOESTERASE DOMAIN-RELATED"/>
    <property type="match status" value="1"/>
</dbReference>
<evidence type="ECO:0000259" key="4">
    <source>
        <dbReference type="Pfam" id="PF00149"/>
    </source>
</evidence>
<name>A0A3D5J4K0_9FLAO</name>
<keyword evidence="3" id="KW-0812">Transmembrane</keyword>
<dbReference type="InterPro" id="IPR029052">
    <property type="entry name" value="Metallo-depent_PP-like"/>
</dbReference>
<dbReference type="Proteomes" id="UP000264330">
    <property type="component" value="Unassembled WGS sequence"/>
</dbReference>
<feature type="transmembrane region" description="Helical" evidence="3">
    <location>
        <begin position="27"/>
        <end position="47"/>
    </location>
</feature>
<dbReference type="CDD" id="cd07385">
    <property type="entry name" value="MPP_YkuE_C"/>
    <property type="match status" value="1"/>
</dbReference>
<evidence type="ECO:0000313" key="5">
    <source>
        <dbReference type="EMBL" id="HCV82206.1"/>
    </source>
</evidence>
<dbReference type="OMA" id="DTHYGPI"/>
<dbReference type="Pfam" id="PF00149">
    <property type="entry name" value="Metallophos"/>
    <property type="match status" value="1"/>
</dbReference>
<dbReference type="PANTHER" id="PTHR31302:SF31">
    <property type="entry name" value="PHOSPHODIESTERASE YAEI"/>
    <property type="match status" value="1"/>
</dbReference>
<evidence type="ECO:0000256" key="2">
    <source>
        <dbReference type="ARBA" id="ARBA00022801"/>
    </source>
</evidence>
<dbReference type="AlphaFoldDB" id="A0A3D5J4K0"/>
<comment type="caution">
    <text evidence="5">The sequence shown here is derived from an EMBL/GenBank/DDBJ whole genome shotgun (WGS) entry which is preliminary data.</text>
</comment>
<dbReference type="InterPro" id="IPR004843">
    <property type="entry name" value="Calcineurin-like_PHP"/>
</dbReference>
<feature type="transmembrane region" description="Helical" evidence="3">
    <location>
        <begin position="59"/>
        <end position="82"/>
    </location>
</feature>
<keyword evidence="3" id="KW-1133">Transmembrane helix</keyword>
<keyword evidence="2" id="KW-0378">Hydrolase</keyword>
<dbReference type="SUPFAM" id="SSF56300">
    <property type="entry name" value="Metallo-dependent phosphatases"/>
    <property type="match status" value="1"/>
</dbReference>
<dbReference type="EMBL" id="DPMF01000329">
    <property type="protein sequence ID" value="HCV82206.1"/>
    <property type="molecule type" value="Genomic_DNA"/>
</dbReference>
<dbReference type="GO" id="GO:0008758">
    <property type="term" value="F:UDP-2,3-diacylglucosamine hydrolase activity"/>
    <property type="evidence" value="ECO:0007669"/>
    <property type="project" value="TreeGrafter"/>
</dbReference>
<proteinExistence type="predicted"/>
<dbReference type="GO" id="GO:0046872">
    <property type="term" value="F:metal ion binding"/>
    <property type="evidence" value="ECO:0007669"/>
    <property type="project" value="UniProtKB-KW"/>
</dbReference>
<keyword evidence="1" id="KW-0479">Metal-binding</keyword>
<evidence type="ECO:0000313" key="6">
    <source>
        <dbReference type="Proteomes" id="UP000264330"/>
    </source>
</evidence>
<dbReference type="GO" id="GO:0009245">
    <property type="term" value="P:lipid A biosynthetic process"/>
    <property type="evidence" value="ECO:0007669"/>
    <property type="project" value="TreeGrafter"/>
</dbReference>
<evidence type="ECO:0000256" key="3">
    <source>
        <dbReference type="SAM" id="Phobius"/>
    </source>
</evidence>
<organism evidence="5 6">
    <name type="scientific">Zunongwangia profunda</name>
    <dbReference type="NCBI Taxonomy" id="398743"/>
    <lineage>
        <taxon>Bacteria</taxon>
        <taxon>Pseudomonadati</taxon>
        <taxon>Bacteroidota</taxon>
        <taxon>Flavobacteriia</taxon>
        <taxon>Flavobacteriales</taxon>
        <taxon>Flavobacteriaceae</taxon>
        <taxon>Zunongwangia</taxon>
    </lineage>
</organism>
<protein>
    <submittedName>
        <fullName evidence="5">Metallophosphoesterase</fullName>
    </submittedName>
</protein>
<evidence type="ECO:0000256" key="1">
    <source>
        <dbReference type="ARBA" id="ARBA00022723"/>
    </source>
</evidence>
<dbReference type="InterPro" id="IPR051158">
    <property type="entry name" value="Metallophosphoesterase_sf"/>
</dbReference>
<gene>
    <name evidence="5" type="ORF">DGQ38_14260</name>
</gene>